<dbReference type="InterPro" id="IPR018929">
    <property type="entry name" value="DUF2510"/>
</dbReference>
<dbReference type="RefSeq" id="WP_216826367.1">
    <property type="nucleotide sequence ID" value="NZ_CAXIBR010000004.1"/>
</dbReference>
<protein>
    <recommendedName>
        <fullName evidence="2">DUF2510 domain-containing protein</fullName>
    </recommendedName>
</protein>
<feature type="compositionally biased region" description="Low complexity" evidence="1">
    <location>
        <begin position="86"/>
        <end position="106"/>
    </location>
</feature>
<evidence type="ECO:0000259" key="2">
    <source>
        <dbReference type="Pfam" id="PF10708"/>
    </source>
</evidence>
<dbReference type="KEGG" id="euz:DVS28_a0735"/>
<feature type="region of interest" description="Disordered" evidence="1">
    <location>
        <begin position="30"/>
        <end position="119"/>
    </location>
</feature>
<dbReference type="EMBL" id="CP031165">
    <property type="protein sequence ID" value="AXV05436.1"/>
    <property type="molecule type" value="Genomic_DNA"/>
</dbReference>
<feature type="compositionally biased region" description="Low complexity" evidence="1">
    <location>
        <begin position="63"/>
        <end position="79"/>
    </location>
</feature>
<keyword evidence="4" id="KW-1185">Reference proteome</keyword>
<organism evidence="3 4">
    <name type="scientific">Euzebya pacifica</name>
    <dbReference type="NCBI Taxonomy" id="1608957"/>
    <lineage>
        <taxon>Bacteria</taxon>
        <taxon>Bacillati</taxon>
        <taxon>Actinomycetota</taxon>
        <taxon>Nitriliruptoria</taxon>
        <taxon>Euzebyales</taxon>
    </lineage>
</organism>
<reference evidence="3 4" key="1">
    <citation type="submission" date="2018-09" db="EMBL/GenBank/DDBJ databases">
        <title>Complete genome sequence of Euzebya sp. DY32-46 isolated from seawater of Pacific Ocean.</title>
        <authorList>
            <person name="Xu L."/>
            <person name="Wu Y.-H."/>
            <person name="Xu X.-W."/>
        </authorList>
    </citation>
    <scope>NUCLEOTIDE SEQUENCE [LARGE SCALE GENOMIC DNA]</scope>
    <source>
        <strain evidence="3 4">DY32-46</strain>
    </source>
</reference>
<dbReference type="AlphaFoldDB" id="A0A346XT89"/>
<accession>A0A346XT89</accession>
<evidence type="ECO:0000256" key="1">
    <source>
        <dbReference type="SAM" id="MobiDB-lite"/>
    </source>
</evidence>
<feature type="domain" description="DUF2510" evidence="2">
    <location>
        <begin position="11"/>
        <end position="37"/>
    </location>
</feature>
<sequence>MSESDAPAADWYPDPSGRFQFRYWDGEAWTGHVSTDGKTDWDPPGDGDAEHADEAAATESGADDSAWAPAAEGADAAAEAPDEGEGPTPVEQVAADSTPAEAAADDQATIGEDEPGDTNLVANRRAGIAEDVEAWLDEVAAQVAPRLSRISPDWTAEPQAEAARACAYGLLVGHLARLHPHMKPELGQVAEAHPSFTTLQAGARLDTLEQIAADPERAAAWLGPLIGTEDTDRVKTLFD</sequence>
<name>A0A346XT89_9ACTN</name>
<proteinExistence type="predicted"/>
<dbReference type="Pfam" id="PF10708">
    <property type="entry name" value="DUF2510"/>
    <property type="match status" value="1"/>
</dbReference>
<dbReference type="Proteomes" id="UP000264006">
    <property type="component" value="Chromosome"/>
</dbReference>
<gene>
    <name evidence="3" type="ORF">DVS28_a0735</name>
</gene>
<evidence type="ECO:0000313" key="4">
    <source>
        <dbReference type="Proteomes" id="UP000264006"/>
    </source>
</evidence>
<evidence type="ECO:0000313" key="3">
    <source>
        <dbReference type="EMBL" id="AXV05436.1"/>
    </source>
</evidence>